<dbReference type="SUPFAM" id="SSF51971">
    <property type="entry name" value="Nucleotide-binding domain"/>
    <property type="match status" value="1"/>
</dbReference>
<dbReference type="EMBL" id="JOKH01000005">
    <property type="protein sequence ID" value="KEQ16425.1"/>
    <property type="molecule type" value="Genomic_DNA"/>
</dbReference>
<evidence type="ECO:0000256" key="7">
    <source>
        <dbReference type="ARBA" id="ARBA00039751"/>
    </source>
</evidence>
<evidence type="ECO:0000256" key="5">
    <source>
        <dbReference type="ARBA" id="ARBA00023002"/>
    </source>
</evidence>
<dbReference type="InterPro" id="IPR006076">
    <property type="entry name" value="FAD-dep_OxRdtase"/>
</dbReference>
<dbReference type="GO" id="GO:0005737">
    <property type="term" value="C:cytoplasm"/>
    <property type="evidence" value="ECO:0007669"/>
    <property type="project" value="TreeGrafter"/>
</dbReference>
<dbReference type="AlphaFoldDB" id="A0A081NDA2"/>
<evidence type="ECO:0000256" key="1">
    <source>
        <dbReference type="ARBA" id="ARBA00001974"/>
    </source>
</evidence>
<dbReference type="GO" id="GO:0019478">
    <property type="term" value="P:D-amino acid catabolic process"/>
    <property type="evidence" value="ECO:0007669"/>
    <property type="project" value="TreeGrafter"/>
</dbReference>
<dbReference type="Gene3D" id="3.30.9.10">
    <property type="entry name" value="D-Amino Acid Oxidase, subunit A, domain 2"/>
    <property type="match status" value="1"/>
</dbReference>
<evidence type="ECO:0000256" key="8">
    <source>
        <dbReference type="ARBA" id="ARBA00049547"/>
    </source>
</evidence>
<dbReference type="Pfam" id="PF01266">
    <property type="entry name" value="DAO"/>
    <property type="match status" value="1"/>
</dbReference>
<comment type="catalytic activity">
    <reaction evidence="8">
        <text>a D-alpha-amino acid + O2 + H2O = a 2-oxocarboxylate + H2O2 + NH4(+)</text>
        <dbReference type="Rhea" id="RHEA:21816"/>
        <dbReference type="ChEBI" id="CHEBI:15377"/>
        <dbReference type="ChEBI" id="CHEBI:15379"/>
        <dbReference type="ChEBI" id="CHEBI:16240"/>
        <dbReference type="ChEBI" id="CHEBI:28938"/>
        <dbReference type="ChEBI" id="CHEBI:35179"/>
        <dbReference type="ChEBI" id="CHEBI:59871"/>
        <dbReference type="EC" id="1.4.3.3"/>
    </reaction>
    <physiologicalReaction direction="left-to-right" evidence="8">
        <dbReference type="Rhea" id="RHEA:21817"/>
    </physiologicalReaction>
</comment>
<dbReference type="Proteomes" id="UP000028073">
    <property type="component" value="Unassembled WGS sequence"/>
</dbReference>
<gene>
    <name evidence="10" type="ORF">GZ78_21410</name>
</gene>
<feature type="domain" description="FAD dependent oxidoreductase" evidence="9">
    <location>
        <begin position="111"/>
        <end position="392"/>
    </location>
</feature>
<organism evidence="10 11">
    <name type="scientific">Endozoicomonas numazuensis</name>
    <dbReference type="NCBI Taxonomy" id="1137799"/>
    <lineage>
        <taxon>Bacteria</taxon>
        <taxon>Pseudomonadati</taxon>
        <taxon>Pseudomonadota</taxon>
        <taxon>Gammaproteobacteria</taxon>
        <taxon>Oceanospirillales</taxon>
        <taxon>Endozoicomonadaceae</taxon>
        <taxon>Endozoicomonas</taxon>
    </lineage>
</organism>
<evidence type="ECO:0000256" key="6">
    <source>
        <dbReference type="ARBA" id="ARBA00039101"/>
    </source>
</evidence>
<keyword evidence="5" id="KW-0560">Oxidoreductase</keyword>
<name>A0A081NDA2_9GAMM</name>
<evidence type="ECO:0000256" key="2">
    <source>
        <dbReference type="ARBA" id="ARBA00006730"/>
    </source>
</evidence>
<dbReference type="PANTHER" id="PTHR11530">
    <property type="entry name" value="D-AMINO ACID OXIDASE"/>
    <property type="match status" value="1"/>
</dbReference>
<accession>A0A081NDA2</accession>
<dbReference type="GO" id="GO:0071949">
    <property type="term" value="F:FAD binding"/>
    <property type="evidence" value="ECO:0007669"/>
    <property type="project" value="InterPro"/>
</dbReference>
<keyword evidence="4" id="KW-0274">FAD</keyword>
<dbReference type="Gene3D" id="3.40.50.720">
    <property type="entry name" value="NAD(P)-binding Rossmann-like Domain"/>
    <property type="match status" value="2"/>
</dbReference>
<dbReference type="EC" id="1.4.3.3" evidence="6"/>
<keyword evidence="3" id="KW-0285">Flavoprotein</keyword>
<proteinExistence type="inferred from homology"/>
<evidence type="ECO:0000259" key="9">
    <source>
        <dbReference type="Pfam" id="PF01266"/>
    </source>
</evidence>
<dbReference type="GO" id="GO:0003884">
    <property type="term" value="F:D-amino-acid oxidase activity"/>
    <property type="evidence" value="ECO:0007669"/>
    <property type="project" value="UniProtKB-EC"/>
</dbReference>
<dbReference type="PANTHER" id="PTHR11530:SF11">
    <property type="entry name" value="D-ASPARTATE OXIDASE"/>
    <property type="match status" value="1"/>
</dbReference>
<reference evidence="10 11" key="1">
    <citation type="submission" date="2014-06" db="EMBL/GenBank/DDBJ databases">
        <title>Whole Genome Sequences of Three Symbiotic Endozoicomonas Bacteria.</title>
        <authorList>
            <person name="Neave M.J."/>
            <person name="Apprill A."/>
            <person name="Voolstra C.R."/>
        </authorList>
    </citation>
    <scope>NUCLEOTIDE SEQUENCE [LARGE SCALE GENOMIC DNA]</scope>
    <source>
        <strain evidence="10 11">DSM 25634</strain>
    </source>
</reference>
<sequence>MVLAMTLFSSQASHSASFYEQLQAVELGDTHFDAQGHVTTTGDIDRKVACLRPMRKGLPNISAESVGEQVRVHLYGHGGSGWTLLWGSVNKAVALFEEKAKEHKFNELVPITIIGAGCMGKAVALSLYHTGFQNIRIIAEQDDSIASLNSTGYLAMVSLATENESEKKQAEKLAIDTLKGYQMVEKGTHPIINEGVHLIDVYSGLGKEGEEGPLETYTGIEPYAEAGLLPKPENGVVKFSTGVSYPMRKYQTYFMDTKVLMKAFDRELKARNIPVIHETVGSLEDIKTYVVFNCSGLGAAKLNHDEKVYPNLGLLLELAHQPLKKLDYIIYTRYQPPGAPKRVSPVDKADIYFMPRSGGLLGATFVDHNDGTDNALNEALFTRILRENKQFFGYPLN</sequence>
<dbReference type="eggNOG" id="COG0665">
    <property type="taxonomic scope" value="Bacteria"/>
</dbReference>
<evidence type="ECO:0000256" key="3">
    <source>
        <dbReference type="ARBA" id="ARBA00022630"/>
    </source>
</evidence>
<dbReference type="InterPro" id="IPR023209">
    <property type="entry name" value="DAO"/>
</dbReference>
<evidence type="ECO:0000256" key="4">
    <source>
        <dbReference type="ARBA" id="ARBA00022827"/>
    </source>
</evidence>
<protein>
    <recommendedName>
        <fullName evidence="7">D-amino-acid oxidase</fullName>
        <ecNumber evidence="6">1.4.3.3</ecNumber>
    </recommendedName>
</protein>
<comment type="cofactor">
    <cofactor evidence="1">
        <name>FAD</name>
        <dbReference type="ChEBI" id="CHEBI:57692"/>
    </cofactor>
</comment>
<comment type="caution">
    <text evidence="10">The sequence shown here is derived from an EMBL/GenBank/DDBJ whole genome shotgun (WGS) entry which is preliminary data.</text>
</comment>
<keyword evidence="11" id="KW-1185">Reference proteome</keyword>
<evidence type="ECO:0000313" key="11">
    <source>
        <dbReference type="Proteomes" id="UP000028073"/>
    </source>
</evidence>
<comment type="similarity">
    <text evidence="2">Belongs to the DAMOX/DASOX family.</text>
</comment>
<dbReference type="STRING" id="1137799.GZ78_21410"/>
<evidence type="ECO:0000313" key="10">
    <source>
        <dbReference type="EMBL" id="KEQ16425.1"/>
    </source>
</evidence>